<keyword evidence="1" id="KW-0812">Transmembrane</keyword>
<feature type="transmembrane region" description="Helical" evidence="1">
    <location>
        <begin position="136"/>
        <end position="157"/>
    </location>
</feature>
<dbReference type="Gramene" id="Potri.018G145554.1.v4.1">
    <property type="protein sequence ID" value="Potri.018G145554.1.v4.1"/>
    <property type="gene ID" value="Potri.018G145554.v4.1"/>
</dbReference>
<evidence type="ECO:0000256" key="1">
    <source>
        <dbReference type="SAM" id="Phobius"/>
    </source>
</evidence>
<feature type="transmembrane region" description="Helical" evidence="1">
    <location>
        <begin position="108"/>
        <end position="130"/>
    </location>
</feature>
<name>A0A3N7F8Y8_POPTR</name>
<proteinExistence type="predicted"/>
<dbReference type="AlphaFoldDB" id="A0A3N7F8Y8"/>
<evidence type="ECO:0008006" key="3">
    <source>
        <dbReference type="Google" id="ProtNLM"/>
    </source>
</evidence>
<accession>A0A3N7F8Y8</accession>
<keyword evidence="1" id="KW-0472">Membrane</keyword>
<dbReference type="EMBL" id="KZ623343">
    <property type="protein sequence ID" value="RQO93157.1"/>
    <property type="molecule type" value="Genomic_DNA"/>
</dbReference>
<gene>
    <name evidence="2" type="ORF">POPTR_T015425</name>
</gene>
<dbReference type="InParanoid" id="A0A3N7F8Y8"/>
<protein>
    <recommendedName>
        <fullName evidence="3">BED-type domain-containing protein</fullName>
    </recommendedName>
</protein>
<evidence type="ECO:0000313" key="2">
    <source>
        <dbReference type="EMBL" id="RQO93157.1"/>
    </source>
</evidence>
<organism evidence="2">
    <name type="scientific">Populus trichocarpa</name>
    <name type="common">Western balsam poplar</name>
    <name type="synonym">Populus balsamifera subsp. trichocarpa</name>
    <dbReference type="NCBI Taxonomy" id="3694"/>
    <lineage>
        <taxon>Eukaryota</taxon>
        <taxon>Viridiplantae</taxon>
        <taxon>Streptophyta</taxon>
        <taxon>Embryophyta</taxon>
        <taxon>Tracheophyta</taxon>
        <taxon>Spermatophyta</taxon>
        <taxon>Magnoliopsida</taxon>
        <taxon>eudicotyledons</taxon>
        <taxon>Gunneridae</taxon>
        <taxon>Pentapetalae</taxon>
        <taxon>rosids</taxon>
        <taxon>fabids</taxon>
        <taxon>Malpighiales</taxon>
        <taxon>Salicaceae</taxon>
        <taxon>Saliceae</taxon>
        <taxon>Populus</taxon>
    </lineage>
</organism>
<dbReference type="PANTHER" id="PTHR46951:SF2">
    <property type="entry name" value="BED-TYPE DOMAIN-CONTAINING PROTEIN"/>
    <property type="match status" value="1"/>
</dbReference>
<sequence length="180" mass="20090">MNPEPLIKMLRQNDPVSHHVDRSFGEYVEKMDDGRMRCKFCRHLFGNGTSISRIKLHLAGVTGRGVKICGQVPQDVQDAALPAIDGRPGRKRKTVAGSRNNEVQRRNWIKIISGWTLLMTNLILEFASAVFDQLGYAPIGMVLAFVALLLATAELIYMARKEIMDLLPCFHRPSTSTSAP</sequence>
<dbReference type="PANTHER" id="PTHR46951">
    <property type="entry name" value="BED-TYPE DOMAIN-CONTAINING PROTEIN"/>
    <property type="match status" value="1"/>
</dbReference>
<reference evidence="2" key="1">
    <citation type="journal article" date="2006" name="Science">
        <title>The genome of black cottonwood, Populus trichocarpa (Torr. &amp; Gray).</title>
        <authorList>
            <person name="Tuskan G.A."/>
            <person name="Difazio S."/>
            <person name="Jansson S."/>
            <person name="Bohlmann J."/>
            <person name="Grigoriev I."/>
            <person name="Hellsten U."/>
            <person name="Putnam N."/>
            <person name="Ralph S."/>
            <person name="Rombauts S."/>
            <person name="Salamov A."/>
            <person name="Schein J."/>
            <person name="Sterck L."/>
            <person name="Aerts A."/>
            <person name="Bhalerao R.R."/>
            <person name="Bhalerao R.P."/>
            <person name="Blaudez D."/>
            <person name="Boerjan W."/>
            <person name="Brun A."/>
            <person name="Brunner A."/>
            <person name="Busov V."/>
            <person name="Campbell M."/>
            <person name="Carlson J."/>
            <person name="Chalot M."/>
            <person name="Chapman J."/>
            <person name="Chen G.L."/>
            <person name="Cooper D."/>
            <person name="Coutinho P.M."/>
            <person name="Couturier J."/>
            <person name="Covert S."/>
            <person name="Cronk Q."/>
            <person name="Cunningham R."/>
            <person name="Davis J."/>
            <person name="Degroeve S."/>
            <person name="Dejardin A."/>
            <person name="Depamphilis C."/>
            <person name="Detter J."/>
            <person name="Dirks B."/>
            <person name="Dubchak I."/>
            <person name="Duplessis S."/>
            <person name="Ehlting J."/>
            <person name="Ellis B."/>
            <person name="Gendler K."/>
            <person name="Goodstein D."/>
            <person name="Gribskov M."/>
            <person name="Grimwood J."/>
            <person name="Groover A."/>
            <person name="Gunter L."/>
            <person name="Hamberger B."/>
            <person name="Heinze B."/>
            <person name="Helariutta Y."/>
            <person name="Henrissat B."/>
            <person name="Holligan D."/>
            <person name="Holt R."/>
            <person name="Huang W."/>
            <person name="Islam-Faridi N."/>
            <person name="Jones S."/>
            <person name="Jones-Rhoades M."/>
            <person name="Jorgensen R."/>
            <person name="Joshi C."/>
            <person name="Kangasjarvi J."/>
            <person name="Karlsson J."/>
            <person name="Kelleher C."/>
            <person name="Kirkpatrick R."/>
            <person name="Kirst M."/>
            <person name="Kohler A."/>
            <person name="Kalluri U."/>
            <person name="Larimer F."/>
            <person name="Leebens-Mack J."/>
            <person name="Leple J.C."/>
            <person name="Locascio P."/>
            <person name="Lou Y."/>
            <person name="Lucas S."/>
            <person name="Martin F."/>
            <person name="Montanini B."/>
            <person name="Napoli C."/>
            <person name="Nelson D.R."/>
            <person name="Nelson C."/>
            <person name="Nieminen K."/>
            <person name="Nilsson O."/>
            <person name="Pereda V."/>
            <person name="Peter G."/>
            <person name="Philippe R."/>
            <person name="Pilate G."/>
            <person name="Poliakov A."/>
            <person name="Razumovskaya J."/>
            <person name="Richardson P."/>
            <person name="Rinaldi C."/>
            <person name="Ritland K."/>
            <person name="Rouze P."/>
            <person name="Ryaboy D."/>
            <person name="Schmutz J."/>
            <person name="Schrader J."/>
            <person name="Segerman B."/>
            <person name="Shin H."/>
            <person name="Siddiqui A."/>
            <person name="Sterky F."/>
            <person name="Terry A."/>
            <person name="Tsai C.J."/>
            <person name="Uberbacher E."/>
            <person name="Unneberg P."/>
            <person name="Vahala J."/>
            <person name="Wall K."/>
            <person name="Wessler S."/>
            <person name="Yang G."/>
            <person name="Yin T."/>
            <person name="Douglas C."/>
            <person name="Marra M."/>
            <person name="Sandberg G."/>
            <person name="Van de Peer Y."/>
            <person name="Rokhsar D."/>
        </authorList>
    </citation>
    <scope>NUCLEOTIDE SEQUENCE [LARGE SCALE GENOMIC DNA]</scope>
    <source>
        <strain evidence="2">Nisqually-1</strain>
    </source>
</reference>
<reference evidence="2" key="2">
    <citation type="submission" date="2017-07" db="EMBL/GenBank/DDBJ databases">
        <title>WGS assembly of Populus trichocarpa.</title>
        <authorList>
            <person name="Tuskan G."/>
            <person name="Difazio S."/>
            <person name="Jansson S."/>
            <person name="Bohlmann J."/>
            <person name="Grigoriev I."/>
            <person name="Hellsten U."/>
            <person name="Putnam N."/>
            <person name="Ralph S."/>
            <person name="Rombauts S."/>
            <person name="Salamov A."/>
            <person name="Schein J."/>
            <person name="Sterck L."/>
            <person name="Aerts A."/>
            <person name="Bhalerao R."/>
            <person name="Bhalerao R."/>
            <person name="Blaudez D."/>
            <person name="Boerjan W."/>
            <person name="Brun A."/>
            <person name="Brunner A."/>
            <person name="Busov V."/>
            <person name="Campbell M."/>
            <person name="Carlson J."/>
            <person name="Chalot M."/>
            <person name="Chapman J."/>
            <person name="Chen G."/>
            <person name="Cooper D."/>
            <person name="Coutinho P."/>
            <person name="Couturier J."/>
            <person name="Covert S."/>
            <person name="Cronk Q."/>
            <person name="Cunningham R."/>
            <person name="Davis J."/>
            <person name="Degroeve S."/>
            <person name="Dejardin A."/>
            <person name="Depamphilis C."/>
            <person name="Detter J."/>
            <person name="Dirks B."/>
            <person name="Dubchak I."/>
            <person name="Duplessis S."/>
            <person name="Ehlting J."/>
            <person name="Ellis B."/>
            <person name="Gendler K."/>
            <person name="Goodstein D."/>
            <person name="Gribskov M."/>
            <person name="Grimwood J."/>
            <person name="Groover A."/>
            <person name="Gunter L."/>
            <person name="Hamberger B."/>
            <person name="Heinze B."/>
            <person name="Helariutta Y."/>
            <person name="Henrissat B."/>
            <person name="Holligan D."/>
            <person name="Holt R."/>
            <person name="Huang W."/>
            <person name="Islam-Faridi N."/>
            <person name="Jones S."/>
            <person name="Jones-Rhoades M."/>
            <person name="Jorgensen R."/>
            <person name="Joshi C."/>
            <person name="Kangasjarvi J."/>
            <person name="Karlsson J."/>
            <person name="Kelleher C."/>
            <person name="Kirkpatrick R."/>
            <person name="Kirst M."/>
            <person name="Kohler A."/>
            <person name="Kalluri U."/>
            <person name="Larimer F."/>
            <person name="Leebens-Mack J."/>
            <person name="Leple J."/>
            <person name="Locascio P."/>
            <person name="Lou Y."/>
            <person name="Lucas S."/>
            <person name="Martin F."/>
            <person name="Montanini B."/>
            <person name="Napoli C."/>
            <person name="Nelson D."/>
            <person name="Nelson C."/>
            <person name="Nieminen K."/>
            <person name="Nilsson O."/>
            <person name="Pereda V."/>
            <person name="Peter G."/>
            <person name="Philippe R."/>
            <person name="Pilate G."/>
            <person name="Poliakov A."/>
            <person name="Razumovskaya J."/>
            <person name="Richardson P."/>
            <person name="Rinaldi C."/>
            <person name="Ritland K."/>
            <person name="Rouze P."/>
            <person name="Ryaboy D."/>
            <person name="Schmutz J."/>
            <person name="Schrader J."/>
            <person name="Segerman B."/>
            <person name="Shin H."/>
            <person name="Siddiqui A."/>
            <person name="Sterky F."/>
            <person name="Terry A."/>
            <person name="Tsai C."/>
            <person name="Uberbacher E."/>
            <person name="Unneberg P."/>
            <person name="Vahala J."/>
            <person name="Wall K."/>
            <person name="Wessler S."/>
            <person name="Yang G."/>
            <person name="Yin T."/>
            <person name="Douglas C."/>
            <person name="Marra M."/>
            <person name="Sandberg G."/>
            <person name="Van De Peer Y."/>
            <person name="Rokhsar D."/>
        </authorList>
    </citation>
    <scope>NUCLEOTIDE SEQUENCE</scope>
    <source>
        <strain evidence="2">Nisqually-1</strain>
    </source>
</reference>
<keyword evidence="1" id="KW-1133">Transmembrane helix</keyword>